<evidence type="ECO:0000313" key="2">
    <source>
        <dbReference type="EMBL" id="WXB91602.1"/>
    </source>
</evidence>
<sequence length="235" mass="26918">MRLASAVFYDMKLQFRHGLYVVYFLISHVYLLLLFQLPTSYRETANVLLTFSDPSMLGFFFIGGLVLLEKGQHIHDPLFVTPYKPEEYILSKTMSLMLLSVASSLYIHVMTFGFTSSLFLFTLGVMLTSIIFTLLGLAVAVRCETVNQFFLQSVVYTAVFCLPLLSYVGILDSSWMVWLPTHASLLLLQSAFDPISHQEILYCVSLLSIWVAFSFWFARRSFYQSIIFKIGKERA</sequence>
<keyword evidence="1" id="KW-1133">Transmembrane helix</keyword>
<name>A0ABZ2N1N4_9BACI</name>
<evidence type="ECO:0000313" key="3">
    <source>
        <dbReference type="Proteomes" id="UP001387364"/>
    </source>
</evidence>
<reference evidence="2 3" key="1">
    <citation type="submission" date="2024-02" db="EMBL/GenBank/DDBJ databases">
        <title>Seven novel Bacillus-like species.</title>
        <authorList>
            <person name="Liu G."/>
        </authorList>
    </citation>
    <scope>NUCLEOTIDE SEQUENCE [LARGE SCALE GENOMIC DNA]</scope>
    <source>
        <strain evidence="2 3">FJAT-52991</strain>
    </source>
</reference>
<dbReference type="Proteomes" id="UP001387364">
    <property type="component" value="Chromosome"/>
</dbReference>
<keyword evidence="3" id="KW-1185">Reference proteome</keyword>
<dbReference type="EMBL" id="CP147404">
    <property type="protein sequence ID" value="WXB91602.1"/>
    <property type="molecule type" value="Genomic_DNA"/>
</dbReference>
<evidence type="ECO:0000256" key="1">
    <source>
        <dbReference type="SAM" id="Phobius"/>
    </source>
</evidence>
<gene>
    <name evidence="2" type="ORF">WDJ61_09960</name>
</gene>
<feature type="transmembrane region" description="Helical" evidence="1">
    <location>
        <begin position="89"/>
        <end position="107"/>
    </location>
</feature>
<protein>
    <submittedName>
        <fullName evidence="2">ABC transporter permease</fullName>
    </submittedName>
</protein>
<feature type="transmembrane region" description="Helical" evidence="1">
    <location>
        <begin position="20"/>
        <end position="41"/>
    </location>
</feature>
<feature type="transmembrane region" description="Helical" evidence="1">
    <location>
        <begin position="199"/>
        <end position="218"/>
    </location>
</feature>
<feature type="transmembrane region" description="Helical" evidence="1">
    <location>
        <begin position="119"/>
        <end position="141"/>
    </location>
</feature>
<proteinExistence type="predicted"/>
<dbReference type="Pfam" id="PF24686">
    <property type="entry name" value="FLQE3_permease"/>
    <property type="match status" value="1"/>
</dbReference>
<feature type="transmembrane region" description="Helical" evidence="1">
    <location>
        <begin position="153"/>
        <end position="179"/>
    </location>
</feature>
<dbReference type="InterPro" id="IPR056926">
    <property type="entry name" value="FLQE3_permease"/>
</dbReference>
<organism evidence="2 3">
    <name type="scientific">Bacillus kandeliae</name>
    <dbReference type="NCBI Taxonomy" id="3129297"/>
    <lineage>
        <taxon>Bacteria</taxon>
        <taxon>Bacillati</taxon>
        <taxon>Bacillota</taxon>
        <taxon>Bacilli</taxon>
        <taxon>Bacillales</taxon>
        <taxon>Bacillaceae</taxon>
        <taxon>Bacillus</taxon>
    </lineage>
</organism>
<dbReference type="RefSeq" id="WP_338749252.1">
    <property type="nucleotide sequence ID" value="NZ_CP147404.1"/>
</dbReference>
<keyword evidence="1" id="KW-0812">Transmembrane</keyword>
<feature type="transmembrane region" description="Helical" evidence="1">
    <location>
        <begin position="47"/>
        <end position="68"/>
    </location>
</feature>
<accession>A0ABZ2N1N4</accession>
<keyword evidence="1" id="KW-0472">Membrane</keyword>